<sequence length="147" mass="16412">MSTKNQPNPEKLAEELHSTAIHLLRKLRRADVESGTTAPRLSALSMIVFNGPITLGKLAEAEQVRPPTMTRIVRALEEQALVLKTRDEDDGRQIHISATIKGKRLLLDGRNRRVQVLADLIKEVSEEEQANLLSALGTMQNLIKRMS</sequence>
<dbReference type="InterPro" id="IPR036390">
    <property type="entry name" value="WH_DNA-bd_sf"/>
</dbReference>
<dbReference type="InterPro" id="IPR052526">
    <property type="entry name" value="HTH-type_Bedaq_tolerance"/>
</dbReference>
<dbReference type="PROSITE" id="PS50995">
    <property type="entry name" value="HTH_MARR_2"/>
    <property type="match status" value="1"/>
</dbReference>
<dbReference type="HOGENOM" id="CLU_083287_15_1_0"/>
<feature type="domain" description="HTH marR-type" evidence="1">
    <location>
        <begin position="9"/>
        <end position="141"/>
    </location>
</feature>
<dbReference type="STRING" id="401053.AciPR4_1659"/>
<dbReference type="SMART" id="SM00347">
    <property type="entry name" value="HTH_MARR"/>
    <property type="match status" value="1"/>
</dbReference>
<evidence type="ECO:0000313" key="3">
    <source>
        <dbReference type="Proteomes" id="UP000006844"/>
    </source>
</evidence>
<dbReference type="InterPro" id="IPR036388">
    <property type="entry name" value="WH-like_DNA-bd_sf"/>
</dbReference>
<dbReference type="Proteomes" id="UP000006844">
    <property type="component" value="Chromosome"/>
</dbReference>
<organism evidence="2 3">
    <name type="scientific">Terriglobus saanensis (strain ATCC BAA-1853 / DSM 23119 / SP1PR4)</name>
    <dbReference type="NCBI Taxonomy" id="401053"/>
    <lineage>
        <taxon>Bacteria</taxon>
        <taxon>Pseudomonadati</taxon>
        <taxon>Acidobacteriota</taxon>
        <taxon>Terriglobia</taxon>
        <taxon>Terriglobales</taxon>
        <taxon>Acidobacteriaceae</taxon>
        <taxon>Terriglobus</taxon>
    </lineage>
</organism>
<dbReference type="EMBL" id="CP002467">
    <property type="protein sequence ID" value="ADV82466.1"/>
    <property type="molecule type" value="Genomic_DNA"/>
</dbReference>
<dbReference type="AlphaFoldDB" id="E8V3A9"/>
<dbReference type="KEGG" id="tsa:AciPR4_1659"/>
<dbReference type="InterPro" id="IPR000835">
    <property type="entry name" value="HTH_MarR-typ"/>
</dbReference>
<name>E8V3A9_TERSS</name>
<keyword evidence="3" id="KW-1185">Reference proteome</keyword>
<dbReference type="eggNOG" id="COG1846">
    <property type="taxonomic scope" value="Bacteria"/>
</dbReference>
<dbReference type="Pfam" id="PF01047">
    <property type="entry name" value="MarR"/>
    <property type="match status" value="1"/>
</dbReference>
<evidence type="ECO:0000313" key="2">
    <source>
        <dbReference type="EMBL" id="ADV82466.1"/>
    </source>
</evidence>
<dbReference type="Gene3D" id="1.10.10.10">
    <property type="entry name" value="Winged helix-like DNA-binding domain superfamily/Winged helix DNA-binding domain"/>
    <property type="match status" value="1"/>
</dbReference>
<dbReference type="GO" id="GO:0003700">
    <property type="term" value="F:DNA-binding transcription factor activity"/>
    <property type="evidence" value="ECO:0007669"/>
    <property type="project" value="InterPro"/>
</dbReference>
<dbReference type="PANTHER" id="PTHR39515:SF2">
    <property type="entry name" value="HTH-TYPE TRANSCRIPTIONAL REGULATOR RV0880"/>
    <property type="match status" value="1"/>
</dbReference>
<dbReference type="PANTHER" id="PTHR39515">
    <property type="entry name" value="CONSERVED PROTEIN"/>
    <property type="match status" value="1"/>
</dbReference>
<evidence type="ECO:0000259" key="1">
    <source>
        <dbReference type="PROSITE" id="PS50995"/>
    </source>
</evidence>
<gene>
    <name evidence="2" type="ordered locus">AciPR4_1659</name>
</gene>
<dbReference type="SUPFAM" id="SSF46785">
    <property type="entry name" value="Winged helix' DNA-binding domain"/>
    <property type="match status" value="1"/>
</dbReference>
<proteinExistence type="predicted"/>
<reference evidence="2 3" key="1">
    <citation type="journal article" date="2012" name="Stand. Genomic Sci.">
        <title>Complete genome sequence of Terriglobus saanensis type strain SP1PR4(T), an Acidobacteria from tundra soil.</title>
        <authorList>
            <person name="Rawat S.R."/>
            <person name="Mannisto M.K."/>
            <person name="Starovoytov V."/>
            <person name="Goodwin L."/>
            <person name="Nolan M."/>
            <person name="Hauser L."/>
            <person name="Land M."/>
            <person name="Davenport K.W."/>
            <person name="Woyke T."/>
            <person name="Haggblom M.M."/>
        </authorList>
    </citation>
    <scope>NUCLEOTIDE SEQUENCE</scope>
    <source>
        <strain evidence="3">ATCC BAA-1853 / DSM 23119 / SP1PR4</strain>
    </source>
</reference>
<accession>E8V3A9</accession>
<protein>
    <submittedName>
        <fullName evidence="2">Regulatory protein MarR</fullName>
    </submittedName>
</protein>